<name>A0ABU6V7P0_9FABA</name>
<evidence type="ECO:0000313" key="1">
    <source>
        <dbReference type="EMBL" id="MED6168775.1"/>
    </source>
</evidence>
<sequence>RHPCSVVSAGSLFEGEGVPLGLLAALVGLDATGSSGGTGPVHAASSACTSAASSSNGISLHQCRRFFQRHPPDAI</sequence>
<accession>A0ABU6V7P0</accession>
<reference evidence="1 2" key="1">
    <citation type="journal article" date="2023" name="Plants (Basel)">
        <title>Bridging the Gap: Combining Genomics and Transcriptomics Approaches to Understand Stylosanthes scabra, an Orphan Legume from the Brazilian Caatinga.</title>
        <authorList>
            <person name="Ferreira-Neto J.R.C."/>
            <person name="da Silva M.D."/>
            <person name="Binneck E."/>
            <person name="de Melo N.F."/>
            <person name="da Silva R.H."/>
            <person name="de Melo A.L.T.M."/>
            <person name="Pandolfi V."/>
            <person name="Bustamante F.O."/>
            <person name="Brasileiro-Vidal A.C."/>
            <person name="Benko-Iseppon A.M."/>
        </authorList>
    </citation>
    <scope>NUCLEOTIDE SEQUENCE [LARGE SCALE GENOMIC DNA]</scope>
    <source>
        <tissue evidence="1">Leaves</tissue>
    </source>
</reference>
<proteinExistence type="predicted"/>
<gene>
    <name evidence="1" type="ORF">PIB30_014296</name>
</gene>
<keyword evidence="2" id="KW-1185">Reference proteome</keyword>
<protein>
    <submittedName>
        <fullName evidence="1">Uncharacterized protein</fullName>
    </submittedName>
</protein>
<dbReference type="Proteomes" id="UP001341840">
    <property type="component" value="Unassembled WGS sequence"/>
</dbReference>
<feature type="non-terminal residue" evidence="1">
    <location>
        <position position="1"/>
    </location>
</feature>
<evidence type="ECO:0000313" key="2">
    <source>
        <dbReference type="Proteomes" id="UP001341840"/>
    </source>
</evidence>
<dbReference type="EMBL" id="JASCZI010151074">
    <property type="protein sequence ID" value="MED6168775.1"/>
    <property type="molecule type" value="Genomic_DNA"/>
</dbReference>
<organism evidence="1 2">
    <name type="scientific">Stylosanthes scabra</name>
    <dbReference type="NCBI Taxonomy" id="79078"/>
    <lineage>
        <taxon>Eukaryota</taxon>
        <taxon>Viridiplantae</taxon>
        <taxon>Streptophyta</taxon>
        <taxon>Embryophyta</taxon>
        <taxon>Tracheophyta</taxon>
        <taxon>Spermatophyta</taxon>
        <taxon>Magnoliopsida</taxon>
        <taxon>eudicotyledons</taxon>
        <taxon>Gunneridae</taxon>
        <taxon>Pentapetalae</taxon>
        <taxon>rosids</taxon>
        <taxon>fabids</taxon>
        <taxon>Fabales</taxon>
        <taxon>Fabaceae</taxon>
        <taxon>Papilionoideae</taxon>
        <taxon>50 kb inversion clade</taxon>
        <taxon>dalbergioids sensu lato</taxon>
        <taxon>Dalbergieae</taxon>
        <taxon>Pterocarpus clade</taxon>
        <taxon>Stylosanthes</taxon>
    </lineage>
</organism>
<comment type="caution">
    <text evidence="1">The sequence shown here is derived from an EMBL/GenBank/DDBJ whole genome shotgun (WGS) entry which is preliminary data.</text>
</comment>